<keyword evidence="11" id="KW-1185">Reference proteome</keyword>
<dbReference type="PANTHER" id="PTHR19136">
    <property type="entry name" value="MOLYBDENUM COFACTOR GUANYLYLTRANSFERASE"/>
    <property type="match status" value="1"/>
</dbReference>
<evidence type="ECO:0000256" key="6">
    <source>
        <dbReference type="ARBA" id="ARBA00023134"/>
    </source>
</evidence>
<feature type="binding site" evidence="8">
    <location>
        <position position="25"/>
    </location>
    <ligand>
        <name>GTP</name>
        <dbReference type="ChEBI" id="CHEBI:37565"/>
    </ligand>
</feature>
<feature type="binding site" evidence="8">
    <location>
        <position position="71"/>
    </location>
    <ligand>
        <name>GTP</name>
        <dbReference type="ChEBI" id="CHEBI:37565"/>
    </ligand>
</feature>
<evidence type="ECO:0000256" key="8">
    <source>
        <dbReference type="HAMAP-Rule" id="MF_00316"/>
    </source>
</evidence>
<dbReference type="SUPFAM" id="SSF53448">
    <property type="entry name" value="Nucleotide-diphospho-sugar transferases"/>
    <property type="match status" value="1"/>
</dbReference>
<keyword evidence="1 8" id="KW-0963">Cytoplasm</keyword>
<accession>A0ABX4IJ04</accession>
<dbReference type="Proteomes" id="UP000219642">
    <property type="component" value="Unassembled WGS sequence"/>
</dbReference>
<dbReference type="InterPro" id="IPR025877">
    <property type="entry name" value="MobA-like_NTP_Trfase"/>
</dbReference>
<keyword evidence="2 8" id="KW-0808">Transferase</keyword>
<dbReference type="Gene3D" id="3.90.550.10">
    <property type="entry name" value="Spore Coat Polysaccharide Biosynthesis Protein SpsA, Chain A"/>
    <property type="match status" value="1"/>
</dbReference>
<dbReference type="InterPro" id="IPR013482">
    <property type="entry name" value="Molybde_CF_guanTrfase"/>
</dbReference>
<comment type="function">
    <text evidence="8">Transfers a GMP moiety from GTP to Mo-molybdopterin (Mo-MPT) cofactor (Moco or molybdenum cofactor) to form Mo-molybdopterin guanine dinucleotide (Mo-MGD) cofactor.</text>
</comment>
<dbReference type="PANTHER" id="PTHR19136:SF81">
    <property type="entry name" value="MOLYBDENUM COFACTOR GUANYLYLTRANSFERASE"/>
    <property type="match status" value="1"/>
</dbReference>
<evidence type="ECO:0000256" key="7">
    <source>
        <dbReference type="ARBA" id="ARBA00023150"/>
    </source>
</evidence>
<dbReference type="EMBL" id="NITV01000014">
    <property type="protein sequence ID" value="PDO83076.1"/>
    <property type="molecule type" value="Genomic_DNA"/>
</dbReference>
<reference evidence="10 11" key="1">
    <citation type="submission" date="2017-06" db="EMBL/GenBank/DDBJ databases">
        <title>Draft genome sequence of nitrogen-fixing Kosakonia pseudosacchari strain NN143 isolated from sugarcane roots.</title>
        <authorList>
            <person name="Li Y."/>
            <person name="Li S."/>
            <person name="Lin L."/>
            <person name="Wu X."/>
            <person name="Yang L."/>
            <person name="Li Y."/>
            <person name="An Q."/>
        </authorList>
    </citation>
    <scope>NUCLEOTIDE SEQUENCE [LARGE SCALE GENOMIC DNA]</scope>
    <source>
        <strain evidence="10 11">NN143</strain>
    </source>
</reference>
<dbReference type="HAMAP" id="MF_00316">
    <property type="entry name" value="MobA"/>
    <property type="match status" value="1"/>
</dbReference>
<comment type="subunit">
    <text evidence="8">Monomer.</text>
</comment>
<keyword evidence="3 8" id="KW-0479">Metal-binding</keyword>
<sequence length="195" mass="21631">MTDSHAVTGVVLAGGKASRMGGKDKGLQELNGKPLWQHVAERLAPQVSSLVISANRNLEIYRASGLPVLTDTLNDFPGPLAGMLSVMQQSDGEWFLFCPCDTPRIPTDLMTRLQKNRQHNAPAVWVNDGERDHPAIALVHRSVLPFLQNYLANGERRVMVFMRQAGGHAVDFSDVKFAFTNVNTPDDLARWQERI</sequence>
<evidence type="ECO:0000259" key="9">
    <source>
        <dbReference type="Pfam" id="PF12804"/>
    </source>
</evidence>
<keyword evidence="7 8" id="KW-0501">Molybdenum cofactor biosynthesis</keyword>
<feature type="binding site" evidence="8">
    <location>
        <begin position="12"/>
        <end position="14"/>
    </location>
    <ligand>
        <name>GTP</name>
        <dbReference type="ChEBI" id="CHEBI:37565"/>
    </ligand>
</feature>
<keyword evidence="5 8" id="KW-0460">Magnesium</keyword>
<keyword evidence="4 8" id="KW-0547">Nucleotide-binding</keyword>
<feature type="binding site" evidence="8">
    <location>
        <position position="101"/>
    </location>
    <ligand>
        <name>GTP</name>
        <dbReference type="ChEBI" id="CHEBI:37565"/>
    </ligand>
</feature>
<evidence type="ECO:0000256" key="5">
    <source>
        <dbReference type="ARBA" id="ARBA00022842"/>
    </source>
</evidence>
<evidence type="ECO:0000256" key="3">
    <source>
        <dbReference type="ARBA" id="ARBA00022723"/>
    </source>
</evidence>
<feature type="domain" description="MobA-like NTP transferase" evidence="9">
    <location>
        <begin position="9"/>
        <end position="159"/>
    </location>
</feature>
<proteinExistence type="inferred from homology"/>
<dbReference type="GO" id="GO:0016779">
    <property type="term" value="F:nucleotidyltransferase activity"/>
    <property type="evidence" value="ECO:0007669"/>
    <property type="project" value="UniProtKB-KW"/>
</dbReference>
<evidence type="ECO:0000256" key="2">
    <source>
        <dbReference type="ARBA" id="ARBA00022679"/>
    </source>
</evidence>
<dbReference type="NCBIfam" id="TIGR02665">
    <property type="entry name" value="molyb_mobA"/>
    <property type="match status" value="1"/>
</dbReference>
<evidence type="ECO:0000256" key="1">
    <source>
        <dbReference type="ARBA" id="ARBA00022490"/>
    </source>
</evidence>
<dbReference type="InterPro" id="IPR029044">
    <property type="entry name" value="Nucleotide-diphossugar_trans"/>
</dbReference>
<evidence type="ECO:0000256" key="4">
    <source>
        <dbReference type="ARBA" id="ARBA00022741"/>
    </source>
</evidence>
<comment type="domain">
    <text evidence="8">The N-terminal domain determines nucleotide recognition and specific binding, while the C-terminal domain determines the specific binding to the target protein.</text>
</comment>
<comment type="cofactor">
    <cofactor evidence="8">
        <name>Mg(2+)</name>
        <dbReference type="ChEBI" id="CHEBI:18420"/>
    </cofactor>
</comment>
<evidence type="ECO:0000313" key="11">
    <source>
        <dbReference type="Proteomes" id="UP000219642"/>
    </source>
</evidence>
<name>A0ABX4IJ04_9ENTR</name>
<comment type="subcellular location">
    <subcellularLocation>
        <location evidence="8">Cytoplasm</location>
    </subcellularLocation>
</comment>
<dbReference type="Pfam" id="PF12804">
    <property type="entry name" value="NTP_transf_3"/>
    <property type="match status" value="1"/>
</dbReference>
<comment type="catalytic activity">
    <reaction evidence="8">
        <text>Mo-molybdopterin + GTP + H(+) = Mo-molybdopterin guanine dinucleotide + diphosphate</text>
        <dbReference type="Rhea" id="RHEA:34243"/>
        <dbReference type="ChEBI" id="CHEBI:15378"/>
        <dbReference type="ChEBI" id="CHEBI:33019"/>
        <dbReference type="ChEBI" id="CHEBI:37565"/>
        <dbReference type="ChEBI" id="CHEBI:71302"/>
        <dbReference type="ChEBI" id="CHEBI:71310"/>
        <dbReference type="EC" id="2.7.7.77"/>
    </reaction>
</comment>
<dbReference type="EC" id="2.7.7.77" evidence="8"/>
<comment type="similarity">
    <text evidence="8">Belongs to the MobA family.</text>
</comment>
<comment type="caution">
    <text evidence="10">The sequence shown here is derived from an EMBL/GenBank/DDBJ whole genome shotgun (WGS) entry which is preliminary data.</text>
</comment>
<keyword evidence="6 8" id="KW-0342">GTP-binding</keyword>
<feature type="binding site" evidence="8">
    <location>
        <position position="101"/>
    </location>
    <ligand>
        <name>Mg(2+)</name>
        <dbReference type="ChEBI" id="CHEBI:18420"/>
    </ligand>
</feature>
<comment type="caution">
    <text evidence="8">Lacks conserved residue(s) required for the propagation of feature annotation.</text>
</comment>
<gene>
    <name evidence="8 10" type="primary">mobA</name>
    <name evidence="10" type="ORF">BK796_20930</name>
</gene>
<organism evidence="10 11">
    <name type="scientific">Kosakonia pseudosacchari</name>
    <dbReference type="NCBI Taxonomy" id="1646340"/>
    <lineage>
        <taxon>Bacteria</taxon>
        <taxon>Pseudomonadati</taxon>
        <taxon>Pseudomonadota</taxon>
        <taxon>Gammaproteobacteria</taxon>
        <taxon>Enterobacterales</taxon>
        <taxon>Enterobacteriaceae</taxon>
        <taxon>Kosakonia</taxon>
    </lineage>
</organism>
<dbReference type="RefSeq" id="WP_097401888.1">
    <property type="nucleotide sequence ID" value="NZ_NITV01000014.1"/>
</dbReference>
<dbReference type="CDD" id="cd02503">
    <property type="entry name" value="MobA"/>
    <property type="match status" value="1"/>
</dbReference>
<evidence type="ECO:0000313" key="10">
    <source>
        <dbReference type="EMBL" id="PDO83076.1"/>
    </source>
</evidence>
<protein>
    <recommendedName>
        <fullName evidence="8">Molybdenum cofactor guanylyltransferase</fullName>
        <shortName evidence="8">MoCo guanylyltransferase</shortName>
        <ecNumber evidence="8">2.7.7.77</ecNumber>
    </recommendedName>
    <alternativeName>
        <fullName evidence="8">GTP:molybdopterin guanylyltransferase</fullName>
    </alternativeName>
    <alternativeName>
        <fullName evidence="8">Mo-MPT guanylyltransferase</fullName>
    </alternativeName>
    <alternativeName>
        <fullName evidence="8">Molybdopterin guanylyltransferase</fullName>
    </alternativeName>
    <alternativeName>
        <fullName evidence="8">Molybdopterin-guanine dinucleotide synthase</fullName>
        <shortName evidence="8">MGD synthase</shortName>
    </alternativeName>
</protein>
<keyword evidence="10" id="KW-0548">Nucleotidyltransferase</keyword>